<dbReference type="Gene3D" id="1.10.510.10">
    <property type="entry name" value="Transferase(Phosphotransferase) domain 1"/>
    <property type="match status" value="1"/>
</dbReference>
<reference evidence="3" key="1">
    <citation type="submission" date="2015-09" db="EMBL/GenBank/DDBJ databases">
        <authorList>
            <consortium name="Pathogen Informatics"/>
        </authorList>
    </citation>
    <scope>NUCLEOTIDE SEQUENCE [LARGE SCALE GENOMIC DNA]</scope>
    <source>
        <strain evidence="3">Lake Konstanz</strain>
    </source>
</reference>
<organism evidence="2 3">
    <name type="scientific">Bodo saltans</name>
    <name type="common">Flagellated protozoan</name>
    <dbReference type="NCBI Taxonomy" id="75058"/>
    <lineage>
        <taxon>Eukaryota</taxon>
        <taxon>Discoba</taxon>
        <taxon>Euglenozoa</taxon>
        <taxon>Kinetoplastea</taxon>
        <taxon>Metakinetoplastina</taxon>
        <taxon>Eubodonida</taxon>
        <taxon>Bodonidae</taxon>
        <taxon>Bodo</taxon>
    </lineage>
</organism>
<accession>A0A0S4J4E1</accession>
<keyword evidence="3" id="KW-1185">Reference proteome</keyword>
<name>A0A0S4J4E1_BODSA</name>
<gene>
    <name evidence="2" type="ORF">BSAL_84855c</name>
</gene>
<evidence type="ECO:0000313" key="3">
    <source>
        <dbReference type="Proteomes" id="UP000051952"/>
    </source>
</evidence>
<dbReference type="InterPro" id="IPR011009">
    <property type="entry name" value="Kinase-like_dom_sf"/>
</dbReference>
<evidence type="ECO:0008006" key="4">
    <source>
        <dbReference type="Google" id="ProtNLM"/>
    </source>
</evidence>
<dbReference type="EMBL" id="CYKH01000989">
    <property type="protein sequence ID" value="CUG76028.1"/>
    <property type="molecule type" value="Genomic_DNA"/>
</dbReference>
<evidence type="ECO:0000313" key="2">
    <source>
        <dbReference type="EMBL" id="CUG76028.1"/>
    </source>
</evidence>
<dbReference type="SUPFAM" id="SSF56112">
    <property type="entry name" value="Protein kinase-like (PK-like)"/>
    <property type="match status" value="1"/>
</dbReference>
<feature type="region of interest" description="Disordered" evidence="1">
    <location>
        <begin position="174"/>
        <end position="194"/>
    </location>
</feature>
<dbReference type="Proteomes" id="UP000051952">
    <property type="component" value="Unassembled WGS sequence"/>
</dbReference>
<dbReference type="AlphaFoldDB" id="A0A0S4J4E1"/>
<evidence type="ECO:0000256" key="1">
    <source>
        <dbReference type="SAM" id="MobiDB-lite"/>
    </source>
</evidence>
<protein>
    <recommendedName>
        <fullName evidence="4">Protein kinase domain-containing protein</fullName>
    </recommendedName>
</protein>
<sequence length="194" mass="20876">MHRHPPQGLGLASSDVWGVGLLAVDMLTGIVPFINEVVAKDDFGDGPLLLSQEDAGGCSVIDWDSNMAEHVHQCRGVPPGECPETDALYDFCRTCLTNDSETNSLHDVASLLHHKLFDQLVADARQLIGSPPSDFKPLSISGNEPVLFAKTMCLAQSYVQRFVQGFKERPLDRAKTLPRSSSSSSVVLGASQGA</sequence>
<proteinExistence type="predicted"/>
<dbReference type="VEuPathDB" id="TriTrypDB:BSAL_84855c"/>